<dbReference type="AlphaFoldDB" id="L7EUF6"/>
<accession>L7EUF6</accession>
<gene>
    <name evidence="1" type="ORF">STRTUCAR8_10022</name>
</gene>
<sequence length="145" mass="15335">MDVVRGYTDHDAIAVEEALAGLDAGGWAEVYAFLNGLSRSTISIMELSGKQWRLDDLVRHTDEVAAAAPPHHEFAIAEATRAWARGDQSGMRASSGSNLPMAVHTTAVGIAVLGLALWGRPGFLNVLKEFQATATALASDRFSGG</sequence>
<protein>
    <submittedName>
        <fullName evidence="1">Uncharacterized protein</fullName>
    </submittedName>
</protein>
<dbReference type="Proteomes" id="UP000010931">
    <property type="component" value="Unassembled WGS sequence"/>
</dbReference>
<evidence type="ECO:0000313" key="2">
    <source>
        <dbReference type="Proteomes" id="UP000010931"/>
    </source>
</evidence>
<dbReference type="EMBL" id="AEJB01000555">
    <property type="protein sequence ID" value="ELP63033.1"/>
    <property type="molecule type" value="Genomic_DNA"/>
</dbReference>
<keyword evidence="2" id="KW-1185">Reference proteome</keyword>
<name>L7EUF6_STRT8</name>
<dbReference type="PATRIC" id="fig|698760.3.peg.8057"/>
<organism evidence="1 2">
    <name type="scientific">Streptomyces turgidiscabies (strain Car8)</name>
    <dbReference type="NCBI Taxonomy" id="698760"/>
    <lineage>
        <taxon>Bacteria</taxon>
        <taxon>Bacillati</taxon>
        <taxon>Actinomycetota</taxon>
        <taxon>Actinomycetes</taxon>
        <taxon>Kitasatosporales</taxon>
        <taxon>Streptomycetaceae</taxon>
        <taxon>Streptomyces</taxon>
    </lineage>
</organism>
<evidence type="ECO:0000313" key="1">
    <source>
        <dbReference type="EMBL" id="ELP63033.1"/>
    </source>
</evidence>
<proteinExistence type="predicted"/>
<comment type="caution">
    <text evidence="1">The sequence shown here is derived from an EMBL/GenBank/DDBJ whole genome shotgun (WGS) entry which is preliminary data.</text>
</comment>
<reference evidence="1 2" key="1">
    <citation type="journal article" date="2011" name="Plasmid">
        <title>Streptomyces turgidiscabies Car8 contains a modular pathogenicity island that shares virulence genes with other actinobacterial plant pathogens.</title>
        <authorList>
            <person name="Huguet-Tapia J.C."/>
            <person name="Badger J.H."/>
            <person name="Loria R."/>
            <person name="Pettis G.S."/>
        </authorList>
    </citation>
    <scope>NUCLEOTIDE SEQUENCE [LARGE SCALE GENOMIC DNA]</scope>
    <source>
        <strain evidence="1 2">Car8</strain>
    </source>
</reference>